<comment type="subunit">
    <text evidence="8">Homodimers and heterodimers.</text>
</comment>
<evidence type="ECO:0000256" key="4">
    <source>
        <dbReference type="ARBA" id="ARBA00023125"/>
    </source>
</evidence>
<dbReference type="Pfam" id="PF06507">
    <property type="entry name" value="ARF_AD"/>
    <property type="match status" value="1"/>
</dbReference>
<keyword evidence="7 8" id="KW-0927">Auxin signaling pathway</keyword>
<dbReference type="GO" id="GO:0052543">
    <property type="term" value="P:callose deposition in cell wall"/>
    <property type="evidence" value="ECO:0000318"/>
    <property type="project" value="GO_Central"/>
</dbReference>
<evidence type="ECO:0000313" key="13">
    <source>
        <dbReference type="Proteomes" id="UP000002051"/>
    </source>
</evidence>
<reference evidence="11 13" key="1">
    <citation type="journal article" date="2011" name="Nature">
        <title>The Medicago genome provides insight into the evolution of rhizobial symbioses.</title>
        <authorList>
            <person name="Young N.D."/>
            <person name="Debelle F."/>
            <person name="Oldroyd G.E."/>
            <person name="Geurts R."/>
            <person name="Cannon S.B."/>
            <person name="Udvardi M.K."/>
            <person name="Benedito V.A."/>
            <person name="Mayer K.F."/>
            <person name="Gouzy J."/>
            <person name="Schoof H."/>
            <person name="Van de Peer Y."/>
            <person name="Proost S."/>
            <person name="Cook D.R."/>
            <person name="Meyers B.C."/>
            <person name="Spannagl M."/>
            <person name="Cheung F."/>
            <person name="De Mita S."/>
            <person name="Krishnakumar V."/>
            <person name="Gundlach H."/>
            <person name="Zhou S."/>
            <person name="Mudge J."/>
            <person name="Bharti A.K."/>
            <person name="Murray J.D."/>
            <person name="Naoumkina M.A."/>
            <person name="Rosen B."/>
            <person name="Silverstein K.A."/>
            <person name="Tang H."/>
            <person name="Rombauts S."/>
            <person name="Zhao P.X."/>
            <person name="Zhou P."/>
            <person name="Barbe V."/>
            <person name="Bardou P."/>
            <person name="Bechner M."/>
            <person name="Bellec A."/>
            <person name="Berger A."/>
            <person name="Berges H."/>
            <person name="Bidwell S."/>
            <person name="Bisseling T."/>
            <person name="Choisne N."/>
            <person name="Couloux A."/>
            <person name="Denny R."/>
            <person name="Deshpande S."/>
            <person name="Dai X."/>
            <person name="Doyle J.J."/>
            <person name="Dudez A.M."/>
            <person name="Farmer A.D."/>
            <person name="Fouteau S."/>
            <person name="Franken C."/>
            <person name="Gibelin C."/>
            <person name="Gish J."/>
            <person name="Goldstein S."/>
            <person name="Gonzalez A.J."/>
            <person name="Green P.J."/>
            <person name="Hallab A."/>
            <person name="Hartog M."/>
            <person name="Hua A."/>
            <person name="Humphray S.J."/>
            <person name="Jeong D.H."/>
            <person name="Jing Y."/>
            <person name="Jocker A."/>
            <person name="Kenton S.M."/>
            <person name="Kim D.J."/>
            <person name="Klee K."/>
            <person name="Lai H."/>
            <person name="Lang C."/>
            <person name="Lin S."/>
            <person name="Macmil S.L."/>
            <person name="Magdelenat G."/>
            <person name="Matthews L."/>
            <person name="McCorrison J."/>
            <person name="Monaghan E.L."/>
            <person name="Mun J.H."/>
            <person name="Najar F.Z."/>
            <person name="Nicholson C."/>
            <person name="Noirot C."/>
            <person name="O'Bleness M."/>
            <person name="Paule C.R."/>
            <person name="Poulain J."/>
            <person name="Prion F."/>
            <person name="Qin B."/>
            <person name="Qu C."/>
            <person name="Retzel E.F."/>
            <person name="Riddle C."/>
            <person name="Sallet E."/>
            <person name="Samain S."/>
            <person name="Samson N."/>
            <person name="Sanders I."/>
            <person name="Saurat O."/>
            <person name="Scarpelli C."/>
            <person name="Schiex T."/>
            <person name="Segurens B."/>
            <person name="Severin A.J."/>
            <person name="Sherrier D.J."/>
            <person name="Shi R."/>
            <person name="Sims S."/>
            <person name="Singer S.R."/>
            <person name="Sinharoy S."/>
            <person name="Sterck L."/>
            <person name="Viollet A."/>
            <person name="Wang B.B."/>
            <person name="Wang K."/>
            <person name="Wang M."/>
            <person name="Wang X."/>
            <person name="Warfsmann J."/>
            <person name="Weissenbach J."/>
            <person name="White D.D."/>
            <person name="White J.D."/>
            <person name="Wiley G.B."/>
            <person name="Wincker P."/>
            <person name="Xing Y."/>
            <person name="Yang L."/>
            <person name="Yao Z."/>
            <person name="Ying F."/>
            <person name="Zhai J."/>
            <person name="Zhou L."/>
            <person name="Zuber A."/>
            <person name="Denarie J."/>
            <person name="Dixon R.A."/>
            <person name="May G.D."/>
            <person name="Schwartz D.C."/>
            <person name="Rogers J."/>
            <person name="Quetier F."/>
            <person name="Town C.D."/>
            <person name="Roe B.A."/>
        </authorList>
    </citation>
    <scope>NUCLEOTIDE SEQUENCE [LARGE SCALE GENOMIC DNA]</scope>
    <source>
        <strain evidence="11">A17</strain>
        <strain evidence="12 13">cv. Jemalong A17</strain>
    </source>
</reference>
<dbReference type="AlphaFoldDB" id="A0A072UF27"/>
<dbReference type="GO" id="GO:0000976">
    <property type="term" value="F:transcription cis-regulatory region binding"/>
    <property type="evidence" value="ECO:0000318"/>
    <property type="project" value="GO_Central"/>
</dbReference>
<dbReference type="InterPro" id="IPR044835">
    <property type="entry name" value="ARF_plant"/>
</dbReference>
<accession>A0A072UF27</accession>
<protein>
    <recommendedName>
        <fullName evidence="8">Auxin response factor</fullName>
    </recommendedName>
</protein>
<evidence type="ECO:0000259" key="10">
    <source>
        <dbReference type="PROSITE" id="PS50863"/>
    </source>
</evidence>
<dbReference type="GO" id="GO:0006355">
    <property type="term" value="P:regulation of DNA-templated transcription"/>
    <property type="evidence" value="ECO:0000318"/>
    <property type="project" value="GO_Central"/>
</dbReference>
<keyword evidence="13" id="KW-1185">Reference proteome</keyword>
<dbReference type="Pfam" id="PF02362">
    <property type="entry name" value="B3"/>
    <property type="match status" value="1"/>
</dbReference>
<dbReference type="InterPro" id="IPR003340">
    <property type="entry name" value="B3_DNA-bd"/>
</dbReference>
<dbReference type="Gene3D" id="2.40.330.10">
    <property type="entry name" value="DNA-binding pseudobarrel domain"/>
    <property type="match status" value="1"/>
</dbReference>
<comment type="function">
    <text evidence="8">Auxin response factors (ARFs) are transcriptional factors that bind specifically to the DNA sequence 5'-TGTCTC-3' found in the auxin-responsive promoter elements (AuxREs).</text>
</comment>
<feature type="domain" description="TF-B3" evidence="10">
    <location>
        <begin position="110"/>
        <end position="206"/>
    </location>
</feature>
<dbReference type="CDD" id="cd10017">
    <property type="entry name" value="B3_DNA"/>
    <property type="match status" value="1"/>
</dbReference>
<dbReference type="SUPFAM" id="SSF101936">
    <property type="entry name" value="DNA-binding pseudobarrel domain"/>
    <property type="match status" value="1"/>
</dbReference>
<name>A0A072UF27_MEDTR</name>
<keyword evidence="6 8" id="KW-0539">Nucleus</keyword>
<dbReference type="GO" id="GO:0010208">
    <property type="term" value="P:pollen wall assembly"/>
    <property type="evidence" value="ECO:0000318"/>
    <property type="project" value="GO_Central"/>
</dbReference>
<proteinExistence type="inferred from homology"/>
<evidence type="ECO:0000313" key="12">
    <source>
        <dbReference type="EnsemblPlants" id="KEH28051"/>
    </source>
</evidence>
<feature type="region of interest" description="Disordered" evidence="9">
    <location>
        <begin position="343"/>
        <end position="377"/>
    </location>
</feature>
<comment type="similarity">
    <text evidence="2 8">Belongs to the ARF family.</text>
</comment>
<evidence type="ECO:0000256" key="1">
    <source>
        <dbReference type="ARBA" id="ARBA00004123"/>
    </source>
</evidence>
<dbReference type="PANTHER" id="PTHR31384:SF94">
    <property type="entry name" value="AUXIN RESPONSE FACTOR 17"/>
    <property type="match status" value="1"/>
</dbReference>
<reference evidence="12" key="3">
    <citation type="submission" date="2015-04" db="UniProtKB">
        <authorList>
            <consortium name="EnsemblPlants"/>
        </authorList>
    </citation>
    <scope>IDENTIFICATION</scope>
    <source>
        <strain evidence="12">cv. Jemalong A17</strain>
    </source>
</reference>
<dbReference type="InterPro" id="IPR010525">
    <property type="entry name" value="ARF_dom"/>
</dbReference>
<dbReference type="Proteomes" id="UP000002051">
    <property type="component" value="Chromosome 5"/>
</dbReference>
<comment type="subcellular location">
    <subcellularLocation>
        <location evidence="1 8">Nucleus</location>
    </subcellularLocation>
</comment>
<keyword evidence="5 8" id="KW-0804">Transcription</keyword>
<keyword evidence="3 8" id="KW-0805">Transcription regulation</keyword>
<dbReference type="HOGENOM" id="CLU_002626_3_3_1"/>
<dbReference type="GO" id="GO:0009734">
    <property type="term" value="P:auxin-activated signaling pathway"/>
    <property type="evidence" value="ECO:0007669"/>
    <property type="project" value="UniProtKB-KW"/>
</dbReference>
<dbReference type="Gene3D" id="2.30.30.1040">
    <property type="match status" value="1"/>
</dbReference>
<dbReference type="STRING" id="3880.A0A072UF27"/>
<gene>
    <name evidence="11" type="ordered locus">MTR_5g460920</name>
</gene>
<dbReference type="PROSITE" id="PS50863">
    <property type="entry name" value="B3"/>
    <property type="match status" value="1"/>
</dbReference>
<evidence type="ECO:0000256" key="7">
    <source>
        <dbReference type="ARBA" id="ARBA00023294"/>
    </source>
</evidence>
<dbReference type="GO" id="GO:0120195">
    <property type="term" value="P:positive regulation of anther dehiscence"/>
    <property type="evidence" value="ECO:0000318"/>
    <property type="project" value="GO_Central"/>
</dbReference>
<reference evidence="11 13" key="2">
    <citation type="journal article" date="2014" name="BMC Genomics">
        <title>An improved genome release (version Mt4.0) for the model legume Medicago truncatula.</title>
        <authorList>
            <person name="Tang H."/>
            <person name="Krishnakumar V."/>
            <person name="Bidwell S."/>
            <person name="Rosen B."/>
            <person name="Chan A."/>
            <person name="Zhou S."/>
            <person name="Gentzbittel L."/>
            <person name="Childs K.L."/>
            <person name="Yandell M."/>
            <person name="Gundlach H."/>
            <person name="Mayer K.F."/>
            <person name="Schwartz D.C."/>
            <person name="Town C.D."/>
        </authorList>
    </citation>
    <scope>GENOME REANNOTATION</scope>
    <source>
        <strain evidence="11">A17</strain>
        <strain evidence="12 13">cv. Jemalong A17</strain>
    </source>
</reference>
<evidence type="ECO:0000313" key="11">
    <source>
        <dbReference type="EMBL" id="KEH28051.1"/>
    </source>
</evidence>
<evidence type="ECO:0000256" key="8">
    <source>
        <dbReference type="RuleBase" id="RU004561"/>
    </source>
</evidence>
<dbReference type="EMBL" id="CM001221">
    <property type="protein sequence ID" value="KEH28051.1"/>
    <property type="molecule type" value="Genomic_DNA"/>
</dbReference>
<evidence type="ECO:0000256" key="5">
    <source>
        <dbReference type="ARBA" id="ARBA00023163"/>
    </source>
</evidence>
<keyword evidence="4 8" id="KW-0238">DNA-binding</keyword>
<organism evidence="11 13">
    <name type="scientific">Medicago truncatula</name>
    <name type="common">Barrel medic</name>
    <name type="synonym">Medicago tribuloides</name>
    <dbReference type="NCBI Taxonomy" id="3880"/>
    <lineage>
        <taxon>Eukaryota</taxon>
        <taxon>Viridiplantae</taxon>
        <taxon>Streptophyta</taxon>
        <taxon>Embryophyta</taxon>
        <taxon>Tracheophyta</taxon>
        <taxon>Spermatophyta</taxon>
        <taxon>Magnoliopsida</taxon>
        <taxon>eudicotyledons</taxon>
        <taxon>Gunneridae</taxon>
        <taxon>Pentapetalae</taxon>
        <taxon>rosids</taxon>
        <taxon>fabids</taxon>
        <taxon>Fabales</taxon>
        <taxon>Fabaceae</taxon>
        <taxon>Papilionoideae</taxon>
        <taxon>50 kb inversion clade</taxon>
        <taxon>NPAAA clade</taxon>
        <taxon>Hologalegina</taxon>
        <taxon>IRL clade</taxon>
        <taxon>Trifolieae</taxon>
        <taxon>Medicago</taxon>
    </lineage>
</organism>
<evidence type="ECO:0000256" key="6">
    <source>
        <dbReference type="ARBA" id="ARBA00023242"/>
    </source>
</evidence>
<sequence length="399" mass="44454">MSLPLPPRVDPKIWQICVGPDVKIPKIHSKVYYFPRGHLEHACSSPTAATRTILDRYRSSIPCIVSSVDLFVDPHTDEVFAKLLLTPVTDQEPPPPVVPGQEDDDGDNLVSYVKTLTQSDCTRVLCVPIECSNLIFPKLDLDKSQSITVTDLKNQEWWYTYTYSNSSRLHTGWLNFVREKKLVANDSVVFIKNSAGKISVGIRRNTKFTTDEAVEGSENLTDEIKVLDAAELAEKNTAFDVVYYPTASGWRDFVVDAKTVDDAMKIGWKSGMRVKLPLKKYESSNSKMTISQLKGTISFVFNHSSNVPNWRILEVNWDGLDIPQIPNLVNPWQVEVYNIHAPSTSSSTVNNPRLAESSSPQQIPYSMPGTSGPMSQAPSEVSSLAYLCNIGLQSQLGTR</sequence>
<dbReference type="EnsemblPlants" id="KEH28051">
    <property type="protein sequence ID" value="KEH28051"/>
    <property type="gene ID" value="MTR_5g460920"/>
</dbReference>
<evidence type="ECO:0000256" key="3">
    <source>
        <dbReference type="ARBA" id="ARBA00023015"/>
    </source>
</evidence>
<dbReference type="SMART" id="SM01019">
    <property type="entry name" value="B3"/>
    <property type="match status" value="1"/>
</dbReference>
<dbReference type="GO" id="GO:0048830">
    <property type="term" value="P:adventitious root development"/>
    <property type="evidence" value="ECO:0000318"/>
    <property type="project" value="GO_Central"/>
</dbReference>
<evidence type="ECO:0000256" key="2">
    <source>
        <dbReference type="ARBA" id="ARBA00007853"/>
    </source>
</evidence>
<dbReference type="GO" id="GO:0005634">
    <property type="term" value="C:nucleus"/>
    <property type="evidence" value="ECO:0000318"/>
    <property type="project" value="GO_Central"/>
</dbReference>
<dbReference type="PANTHER" id="PTHR31384">
    <property type="entry name" value="AUXIN RESPONSE FACTOR 4-RELATED"/>
    <property type="match status" value="1"/>
</dbReference>
<evidence type="ECO:0000256" key="9">
    <source>
        <dbReference type="SAM" id="MobiDB-lite"/>
    </source>
</evidence>
<dbReference type="InterPro" id="IPR015300">
    <property type="entry name" value="DNA-bd_pseudobarrel_sf"/>
</dbReference>